<dbReference type="PROSITE" id="PS51143">
    <property type="entry name" value="MT_A70"/>
    <property type="match status" value="1"/>
</dbReference>
<evidence type="ECO:0000256" key="1">
    <source>
        <dbReference type="PROSITE-ProRule" id="PRU00489"/>
    </source>
</evidence>
<evidence type="ECO:0008006" key="5">
    <source>
        <dbReference type="Google" id="ProtNLM"/>
    </source>
</evidence>
<keyword evidence="2" id="KW-0732">Signal</keyword>
<dbReference type="OrthoDB" id="426718at2759"/>
<dbReference type="InterPro" id="IPR007757">
    <property type="entry name" value="MT-A70-like"/>
</dbReference>
<dbReference type="Pfam" id="PF05063">
    <property type="entry name" value="MT-A70"/>
    <property type="match status" value="1"/>
</dbReference>
<keyword evidence="4" id="KW-1185">Reference proteome</keyword>
<dbReference type="PANTHER" id="PTHR12829">
    <property type="entry name" value="N6-ADENOSINE-METHYLTRANSFERASE"/>
    <property type="match status" value="1"/>
</dbReference>
<gene>
    <name evidence="3" type="ORF">DM01DRAFT_1294211</name>
</gene>
<sequence length="169" mass="19543">MSAGLIFIWIHKLIQADVVRMMSSLGCRYVENLVWFKKSVNNVPLDIPSPYISSTKEILLMFKKGEGIDLRHQRTADVIIDFEHPLADWTHQEYTEPKPPAVYDMIETLLPQAGYNENLKRGRFVELWAKRANPKRDGWLAFHQIKSFTGRLPSSQPVETMELDLQQSS</sequence>
<dbReference type="EMBL" id="MCGT01000040">
    <property type="protein sequence ID" value="ORX45864.1"/>
    <property type="molecule type" value="Genomic_DNA"/>
</dbReference>
<feature type="signal peptide" evidence="2">
    <location>
        <begin position="1"/>
        <end position="16"/>
    </location>
</feature>
<evidence type="ECO:0000313" key="3">
    <source>
        <dbReference type="EMBL" id="ORX45864.1"/>
    </source>
</evidence>
<feature type="chain" id="PRO_5012936621" description="MT-A70-domain-containing protein" evidence="2">
    <location>
        <begin position="17"/>
        <end position="169"/>
    </location>
</feature>
<reference evidence="3 4" key="1">
    <citation type="submission" date="2016-07" db="EMBL/GenBank/DDBJ databases">
        <title>Pervasive Adenine N6-methylation of Active Genes in Fungi.</title>
        <authorList>
            <consortium name="DOE Joint Genome Institute"/>
            <person name="Mondo S.J."/>
            <person name="Dannebaum R.O."/>
            <person name="Kuo R.C."/>
            <person name="Labutti K."/>
            <person name="Haridas S."/>
            <person name="Kuo A."/>
            <person name="Salamov A."/>
            <person name="Ahrendt S.R."/>
            <person name="Lipzen A."/>
            <person name="Sullivan W."/>
            <person name="Andreopoulos W.B."/>
            <person name="Clum A."/>
            <person name="Lindquist E."/>
            <person name="Daum C."/>
            <person name="Ramamoorthy G.K."/>
            <person name="Gryganskyi A."/>
            <person name="Culley D."/>
            <person name="Magnuson J.K."/>
            <person name="James T.Y."/>
            <person name="O'Malley M.A."/>
            <person name="Stajich J.E."/>
            <person name="Spatafora J.W."/>
            <person name="Visel A."/>
            <person name="Grigoriev I.V."/>
        </authorList>
    </citation>
    <scope>NUCLEOTIDE SEQUENCE [LARGE SCALE GENOMIC DNA]</scope>
    <source>
        <strain evidence="3 4">NRRL 3301</strain>
    </source>
</reference>
<accession>A0A1X2G5V6</accession>
<proteinExistence type="inferred from homology"/>
<organism evidence="3 4">
    <name type="scientific">Hesseltinella vesiculosa</name>
    <dbReference type="NCBI Taxonomy" id="101127"/>
    <lineage>
        <taxon>Eukaryota</taxon>
        <taxon>Fungi</taxon>
        <taxon>Fungi incertae sedis</taxon>
        <taxon>Mucoromycota</taxon>
        <taxon>Mucoromycotina</taxon>
        <taxon>Mucoromycetes</taxon>
        <taxon>Mucorales</taxon>
        <taxon>Cunninghamellaceae</taxon>
        <taxon>Hesseltinella</taxon>
    </lineage>
</organism>
<comment type="caution">
    <text evidence="3">The sequence shown here is derived from an EMBL/GenBank/DDBJ whole genome shotgun (WGS) entry which is preliminary data.</text>
</comment>
<evidence type="ECO:0000256" key="2">
    <source>
        <dbReference type="SAM" id="SignalP"/>
    </source>
</evidence>
<evidence type="ECO:0000313" key="4">
    <source>
        <dbReference type="Proteomes" id="UP000242146"/>
    </source>
</evidence>
<dbReference type="Proteomes" id="UP000242146">
    <property type="component" value="Unassembled WGS sequence"/>
</dbReference>
<protein>
    <recommendedName>
        <fullName evidence="5">MT-A70-domain-containing protein</fullName>
    </recommendedName>
</protein>
<dbReference type="PANTHER" id="PTHR12829:SF8">
    <property type="entry name" value="CHROMOSOME UNDETERMINED SCAFFOLD_82, WHOLE GENOME SHOTGUN SEQUENCE"/>
    <property type="match status" value="1"/>
</dbReference>
<dbReference type="GO" id="GO:0008168">
    <property type="term" value="F:methyltransferase activity"/>
    <property type="evidence" value="ECO:0007669"/>
    <property type="project" value="TreeGrafter"/>
</dbReference>
<dbReference type="STRING" id="101127.A0A1X2G5V6"/>
<dbReference type="AlphaFoldDB" id="A0A1X2G5V6"/>
<dbReference type="GO" id="GO:0036396">
    <property type="term" value="C:RNA N6-methyladenosine methyltransferase complex"/>
    <property type="evidence" value="ECO:0007669"/>
    <property type="project" value="TreeGrafter"/>
</dbReference>
<name>A0A1X2G5V6_9FUNG</name>
<comment type="similarity">
    <text evidence="1">Belongs to the MT-A70-like family.</text>
</comment>
<dbReference type="GO" id="GO:0005634">
    <property type="term" value="C:nucleus"/>
    <property type="evidence" value="ECO:0007669"/>
    <property type="project" value="TreeGrafter"/>
</dbReference>